<name>A0A2X0ML37_9BASI</name>
<gene>
    <name evidence="2" type="primary">BQ5605_C002g01575</name>
    <name evidence="2" type="ORF">BQ5605_C002G01575</name>
</gene>
<reference evidence="2 3" key="1">
    <citation type="submission" date="2016-11" db="EMBL/GenBank/DDBJ databases">
        <authorList>
            <person name="Jaros S."/>
            <person name="Januszkiewicz K."/>
            <person name="Wedrychowicz H."/>
        </authorList>
    </citation>
    <scope>NUCLEOTIDE SEQUENCE [LARGE SCALE GENOMIC DNA]</scope>
</reference>
<dbReference type="Proteomes" id="UP000249464">
    <property type="component" value="Unassembled WGS sequence"/>
</dbReference>
<feature type="compositionally biased region" description="Polar residues" evidence="1">
    <location>
        <begin position="11"/>
        <end position="22"/>
    </location>
</feature>
<feature type="region of interest" description="Disordered" evidence="1">
    <location>
        <begin position="1"/>
        <end position="31"/>
    </location>
</feature>
<evidence type="ECO:0000313" key="2">
    <source>
        <dbReference type="EMBL" id="SGY33978.1"/>
    </source>
</evidence>
<accession>A0A2X0ML37</accession>
<proteinExistence type="predicted"/>
<keyword evidence="3" id="KW-1185">Reference proteome</keyword>
<dbReference type="AlphaFoldDB" id="A0A2X0ML37"/>
<organism evidence="2 3">
    <name type="scientific">Microbotryum silenes-dioicae</name>
    <dbReference type="NCBI Taxonomy" id="796604"/>
    <lineage>
        <taxon>Eukaryota</taxon>
        <taxon>Fungi</taxon>
        <taxon>Dikarya</taxon>
        <taxon>Basidiomycota</taxon>
        <taxon>Pucciniomycotina</taxon>
        <taxon>Microbotryomycetes</taxon>
        <taxon>Microbotryales</taxon>
        <taxon>Microbotryaceae</taxon>
        <taxon>Microbotryum</taxon>
    </lineage>
</organism>
<evidence type="ECO:0000256" key="1">
    <source>
        <dbReference type="SAM" id="MobiDB-lite"/>
    </source>
</evidence>
<feature type="compositionally biased region" description="Acidic residues" evidence="1">
    <location>
        <begin position="191"/>
        <end position="200"/>
    </location>
</feature>
<protein>
    <submittedName>
        <fullName evidence="2">BQ5605_C002g01575 protein</fullName>
    </submittedName>
</protein>
<evidence type="ECO:0000313" key="3">
    <source>
        <dbReference type="Proteomes" id="UP000249464"/>
    </source>
</evidence>
<sequence>MRKGACAGLESRSNPSSPTFSQGKLREGSDSDAKAFRENARSYNNALSFTSLAAHWDQTQVGTLGPPVFRKPRPTLQRSTLTKLESKLRTDNRFAEAGAPTTFLRQARKWRCLSAIPTPSWEIVHRKTFSRCTVINVPMVGPITKSLARSIRLRCLSGTHYSSPRGKMASTLTFLFARSTKLGHSLPKDRDEEEGDEENGDGERRRSSTWGRGGEPRVHNSFAYYLHEREEPAWQSTSLPSVQNLRLTTAQGINGLTPDQIGRSMTSGSTFKNRPRDIMQRYQDAMALHWGRTTKHATVRISLHECLKPSPATSDMQAVRR</sequence>
<dbReference type="EMBL" id="FQNC01000041">
    <property type="protein sequence ID" value="SGY33978.1"/>
    <property type="molecule type" value="Genomic_DNA"/>
</dbReference>
<feature type="region of interest" description="Disordered" evidence="1">
    <location>
        <begin position="185"/>
        <end position="214"/>
    </location>
</feature>